<comment type="caution">
    <text evidence="3">The sequence shown here is derived from an EMBL/GenBank/DDBJ whole genome shotgun (WGS) entry which is preliminary data.</text>
</comment>
<protein>
    <submittedName>
        <fullName evidence="3">Alpha/beta hydrolase</fullName>
    </submittedName>
</protein>
<dbReference type="InterPro" id="IPR000073">
    <property type="entry name" value="AB_hydrolase_1"/>
</dbReference>
<reference evidence="3" key="1">
    <citation type="submission" date="2020-11" db="EMBL/GenBank/DDBJ databases">
        <title>Bacterial whole genome sequence for Caenimonas sp. DR4.4.</title>
        <authorList>
            <person name="Le V."/>
            <person name="Ko S.-R."/>
            <person name="Ahn C.-Y."/>
            <person name="Oh H.-M."/>
        </authorList>
    </citation>
    <scope>NUCLEOTIDE SEQUENCE</scope>
    <source>
        <strain evidence="3">DR4.4</strain>
    </source>
</reference>
<dbReference type="AlphaFoldDB" id="A0A931H7K6"/>
<gene>
    <name evidence="3" type="ORF">I5803_18730</name>
</gene>
<accession>A0A931H7K6</accession>
<evidence type="ECO:0000259" key="2">
    <source>
        <dbReference type="Pfam" id="PF12146"/>
    </source>
</evidence>
<keyword evidence="3" id="KW-0378">Hydrolase</keyword>
<evidence type="ECO:0000259" key="1">
    <source>
        <dbReference type="Pfam" id="PF00561"/>
    </source>
</evidence>
<dbReference type="Gene3D" id="3.40.50.1820">
    <property type="entry name" value="alpha/beta hydrolase"/>
    <property type="match status" value="2"/>
</dbReference>
<proteinExistence type="predicted"/>
<dbReference type="Proteomes" id="UP000651050">
    <property type="component" value="Unassembled WGS sequence"/>
</dbReference>
<dbReference type="GO" id="GO:0016787">
    <property type="term" value="F:hydrolase activity"/>
    <property type="evidence" value="ECO:0007669"/>
    <property type="project" value="UniProtKB-KW"/>
</dbReference>
<feature type="domain" description="Serine aminopeptidase S33" evidence="2">
    <location>
        <begin position="78"/>
        <end position="171"/>
    </location>
</feature>
<sequence>MQLSGVPIGAAAALFQPSGAATPAQAAGDVALRDAAKPIAFDAAGGWCFGWFHRAAAPARNMAVVLCRPIGYEAMCSYQAYTRWAEILAESGFDVLRFDYHGTGDSAGSDADPDRVAAWMDSIARAVDEARRLAGVERVALVGVRMGATLAACVAERLGTIDSLVMWAPFPSGRAFTRELRAAGGNRGVATGGPDDGSIEALGYLYTAQTIEDMQALDCHHLERAPAARVLVIGRDDMPGRSPLPAAYRALGAMASHEVLPGYAKMMVEPHASVLEPASLKAVADWLGMTAPRLEAQAAVAIAPPAAMREAQLPGGLTETPMYFGPSQSLFGILTEPRDAAGGGPRSKTAILLLNVGGNYRIGPNRFYVRMARMLADQGWRVFRLDLAGIGDSPSRGEPHPAGYFSDDAPADVSAAIDRLAAEGCERFYLMGVCSGSYVAFQTALADPRVTGQVLMNSRLLERDGADASGTWQSSMQKHYKSAAYYLKSMWRPQVYARLLRGQVDVRGISERMGTLVSARCRRLVDHLVGGGRAENVLRATRRLSQRGTDTFVVMSAEDDGRDYVEFQYGIGGSRLKGDKNFRMVIVDDCDHTFSTSYSQKMVIEIVARHLEGRAP</sequence>
<name>A0A931H7K6_9BURK</name>
<organism evidence="3 4">
    <name type="scientific">Caenimonas aquaedulcis</name>
    <dbReference type="NCBI Taxonomy" id="2793270"/>
    <lineage>
        <taxon>Bacteria</taxon>
        <taxon>Pseudomonadati</taxon>
        <taxon>Pseudomonadota</taxon>
        <taxon>Betaproteobacteria</taxon>
        <taxon>Burkholderiales</taxon>
        <taxon>Comamonadaceae</taxon>
        <taxon>Caenimonas</taxon>
    </lineage>
</organism>
<dbReference type="InterPro" id="IPR022742">
    <property type="entry name" value="Hydrolase_4"/>
</dbReference>
<dbReference type="RefSeq" id="WP_196987831.1">
    <property type="nucleotide sequence ID" value="NZ_JADWYS010000001.1"/>
</dbReference>
<dbReference type="SUPFAM" id="SSF53474">
    <property type="entry name" value="alpha/beta-Hydrolases"/>
    <property type="match status" value="2"/>
</dbReference>
<dbReference type="InterPro" id="IPR029058">
    <property type="entry name" value="AB_hydrolase_fold"/>
</dbReference>
<evidence type="ECO:0000313" key="3">
    <source>
        <dbReference type="EMBL" id="MBG9390071.1"/>
    </source>
</evidence>
<keyword evidence="4" id="KW-1185">Reference proteome</keyword>
<dbReference type="PANTHER" id="PTHR42886:SF29">
    <property type="entry name" value="PUMMELIG, ISOFORM A"/>
    <property type="match status" value="1"/>
</dbReference>
<dbReference type="PANTHER" id="PTHR42886">
    <property type="entry name" value="RE40534P-RELATED"/>
    <property type="match status" value="1"/>
</dbReference>
<dbReference type="EMBL" id="JADWYS010000001">
    <property type="protein sequence ID" value="MBG9390071.1"/>
    <property type="molecule type" value="Genomic_DNA"/>
</dbReference>
<evidence type="ECO:0000313" key="4">
    <source>
        <dbReference type="Proteomes" id="UP000651050"/>
    </source>
</evidence>
<feature type="domain" description="AB hydrolase-1" evidence="1">
    <location>
        <begin position="367"/>
        <end position="458"/>
    </location>
</feature>
<dbReference type="Pfam" id="PF00561">
    <property type="entry name" value="Abhydrolase_1"/>
    <property type="match status" value="1"/>
</dbReference>
<dbReference type="Pfam" id="PF12146">
    <property type="entry name" value="Hydrolase_4"/>
    <property type="match status" value="1"/>
</dbReference>